<keyword evidence="3" id="KW-1185">Reference proteome</keyword>
<evidence type="ECO:0000313" key="3">
    <source>
        <dbReference type="Proteomes" id="UP000247810"/>
    </source>
</evidence>
<dbReference type="EMBL" id="KZ825811">
    <property type="protein sequence ID" value="PYH98432.1"/>
    <property type="molecule type" value="Genomic_DNA"/>
</dbReference>
<reference evidence="2 3" key="1">
    <citation type="submission" date="2018-02" db="EMBL/GenBank/DDBJ databases">
        <title>The genomes of Aspergillus section Nigri reveals drivers in fungal speciation.</title>
        <authorList>
            <consortium name="DOE Joint Genome Institute"/>
            <person name="Vesth T.C."/>
            <person name="Nybo J."/>
            <person name="Theobald S."/>
            <person name="Brandl J."/>
            <person name="Frisvad J.C."/>
            <person name="Nielsen K.F."/>
            <person name="Lyhne E.K."/>
            <person name="Kogle M.E."/>
            <person name="Kuo A."/>
            <person name="Riley R."/>
            <person name="Clum A."/>
            <person name="Nolan M."/>
            <person name="Lipzen A."/>
            <person name="Salamov A."/>
            <person name="Henrissat B."/>
            <person name="Wiebenga A."/>
            <person name="De vries R.P."/>
            <person name="Grigoriev I.V."/>
            <person name="Mortensen U.H."/>
            <person name="Andersen M.R."/>
            <person name="Baker S.E."/>
        </authorList>
    </citation>
    <scope>NUCLEOTIDE SEQUENCE [LARGE SCALE GENOMIC DNA]</scope>
    <source>
        <strain evidence="2 3">CBS 707.79</strain>
    </source>
</reference>
<dbReference type="PROSITE" id="PS00175">
    <property type="entry name" value="PG_MUTASE"/>
    <property type="match status" value="1"/>
</dbReference>
<dbReference type="STRING" id="1448320.A0A319F1F3"/>
<proteinExistence type="predicted"/>
<evidence type="ECO:0000313" key="2">
    <source>
        <dbReference type="EMBL" id="PYH98432.1"/>
    </source>
</evidence>
<evidence type="ECO:0008006" key="4">
    <source>
        <dbReference type="Google" id="ProtNLM"/>
    </source>
</evidence>
<feature type="chain" id="PRO_5016466564" description="Phosphoglycerate mutase family protein" evidence="1">
    <location>
        <begin position="21"/>
        <end position="175"/>
    </location>
</feature>
<name>A0A319F1F3_9EURO</name>
<dbReference type="AlphaFoldDB" id="A0A319F1F3"/>
<dbReference type="GO" id="GO:0003824">
    <property type="term" value="F:catalytic activity"/>
    <property type="evidence" value="ECO:0007669"/>
    <property type="project" value="InterPro"/>
</dbReference>
<dbReference type="VEuPathDB" id="FungiDB:BO71DRAFT_395228"/>
<protein>
    <recommendedName>
        <fullName evidence="4">Phosphoglycerate mutase family protein</fullName>
    </recommendedName>
</protein>
<gene>
    <name evidence="2" type="ORF">BO71DRAFT_395228</name>
</gene>
<keyword evidence="1" id="KW-0732">Signal</keyword>
<accession>A0A319F1F3</accession>
<dbReference type="OrthoDB" id="425925at2759"/>
<feature type="signal peptide" evidence="1">
    <location>
        <begin position="1"/>
        <end position="20"/>
    </location>
</feature>
<dbReference type="InterPro" id="IPR001345">
    <property type="entry name" value="PG/BPGM_mutase_AS"/>
</dbReference>
<sequence length="175" mass="19098">MYSKLPLALSLLAAAALVSADATVYLIRHGEKPSNGSTGLSAEGFERAQCLTHVFGLDSDYDIGYIIAEQPESDGSRDRPYETVLPLAEELGLTIDTSCTKKDTKCVKKLVDDYSGSDNILICWEHGELTKIVKKLGDDNAPTYPSDRFDLIWTDPSPYTDITDITSEDCPGLDS</sequence>
<dbReference type="Proteomes" id="UP000247810">
    <property type="component" value="Unassembled WGS sequence"/>
</dbReference>
<organism evidence="2 3">
    <name type="scientific">Aspergillus ellipticus CBS 707.79</name>
    <dbReference type="NCBI Taxonomy" id="1448320"/>
    <lineage>
        <taxon>Eukaryota</taxon>
        <taxon>Fungi</taxon>
        <taxon>Dikarya</taxon>
        <taxon>Ascomycota</taxon>
        <taxon>Pezizomycotina</taxon>
        <taxon>Eurotiomycetes</taxon>
        <taxon>Eurotiomycetidae</taxon>
        <taxon>Eurotiales</taxon>
        <taxon>Aspergillaceae</taxon>
        <taxon>Aspergillus</taxon>
        <taxon>Aspergillus subgen. Circumdati</taxon>
    </lineage>
</organism>
<evidence type="ECO:0000256" key="1">
    <source>
        <dbReference type="SAM" id="SignalP"/>
    </source>
</evidence>